<dbReference type="Pfam" id="PF11218">
    <property type="entry name" value="DUF3011"/>
    <property type="match status" value="1"/>
</dbReference>
<evidence type="ECO:0008006" key="4">
    <source>
        <dbReference type="Google" id="ProtNLM"/>
    </source>
</evidence>
<protein>
    <recommendedName>
        <fullName evidence="4">DUF3011 domain-containing protein</fullName>
    </recommendedName>
</protein>
<accession>A0A1X7MXT8</accession>
<dbReference type="AlphaFoldDB" id="A0A1X7MXT8"/>
<reference evidence="2 3" key="1">
    <citation type="submission" date="2017-04" db="EMBL/GenBank/DDBJ databases">
        <authorList>
            <person name="Afonso C.L."/>
            <person name="Miller P.J."/>
            <person name="Scott M.A."/>
            <person name="Spackman E."/>
            <person name="Goraichik I."/>
            <person name="Dimitrov K.M."/>
            <person name="Suarez D.L."/>
            <person name="Swayne D.E."/>
        </authorList>
    </citation>
    <scope>NUCLEOTIDE SEQUENCE [LARGE SCALE GENOMIC DNA]</scope>
    <source>
        <strain evidence="2 3">B5P</strain>
    </source>
</reference>
<name>A0A1X7MXT8_9HYPH</name>
<proteinExistence type="predicted"/>
<dbReference type="RefSeq" id="WP_085462998.1">
    <property type="nucleotide sequence ID" value="NZ_FXBL01000004.1"/>
</dbReference>
<evidence type="ECO:0000313" key="3">
    <source>
        <dbReference type="Proteomes" id="UP000193083"/>
    </source>
</evidence>
<dbReference type="EMBL" id="FXBL01000004">
    <property type="protein sequence ID" value="SMH29019.1"/>
    <property type="molecule type" value="Genomic_DNA"/>
</dbReference>
<dbReference type="OrthoDB" id="5984161at2"/>
<organism evidence="2 3">
    <name type="scientific">Mesorhizobium australicum</name>
    <dbReference type="NCBI Taxonomy" id="536018"/>
    <lineage>
        <taxon>Bacteria</taxon>
        <taxon>Pseudomonadati</taxon>
        <taxon>Pseudomonadota</taxon>
        <taxon>Alphaproteobacteria</taxon>
        <taxon>Hyphomicrobiales</taxon>
        <taxon>Phyllobacteriaceae</taxon>
        <taxon>Mesorhizobium</taxon>
    </lineage>
</organism>
<sequence>MIRVLTAAGALIALGYMALPAQAQSTVKCVSRNYQYGECWAGPLKQPQLIHQVSSSACILNRSWGYNPQSGYIWVANGCAGVFADVGGYHYGRGGKVDPGARTYDEHGHDVGAAVGAAVIGAIVGGIVAGNHHGHQHTTSNVREDDGYNGCHGIGCMVTPPDDNDTIDTRPQFDAQGEPNFDTHGNYQGCHGVGCLVDDPDSTDDSDQ</sequence>
<feature type="chain" id="PRO_5013390272" description="DUF3011 domain-containing protein" evidence="1">
    <location>
        <begin position="24"/>
        <end position="208"/>
    </location>
</feature>
<dbReference type="Proteomes" id="UP000193083">
    <property type="component" value="Unassembled WGS sequence"/>
</dbReference>
<dbReference type="InterPro" id="IPR021381">
    <property type="entry name" value="DUF3011"/>
</dbReference>
<gene>
    <name evidence="2" type="ORF">SAMN02982922_0838</name>
</gene>
<feature type="signal peptide" evidence="1">
    <location>
        <begin position="1"/>
        <end position="23"/>
    </location>
</feature>
<keyword evidence="3" id="KW-1185">Reference proteome</keyword>
<evidence type="ECO:0000256" key="1">
    <source>
        <dbReference type="SAM" id="SignalP"/>
    </source>
</evidence>
<keyword evidence="1" id="KW-0732">Signal</keyword>
<evidence type="ECO:0000313" key="2">
    <source>
        <dbReference type="EMBL" id="SMH29019.1"/>
    </source>
</evidence>